<dbReference type="OrthoDB" id="9806388at2"/>
<dbReference type="PANTHER" id="PTHR46112">
    <property type="entry name" value="AMINOPEPTIDASE"/>
    <property type="match status" value="1"/>
</dbReference>
<name>A0A225DBQ2_9BACT</name>
<reference evidence="3" key="1">
    <citation type="submission" date="2017-06" db="EMBL/GenBank/DDBJ databases">
        <title>Genome analysis of Fimbriiglobus ruber SP5, the first member of the order Planctomycetales with confirmed chitinolytic capability.</title>
        <authorList>
            <person name="Ravin N.V."/>
            <person name="Rakitin A.L."/>
            <person name="Ivanova A.A."/>
            <person name="Beletsky A.V."/>
            <person name="Kulichevskaya I.S."/>
            <person name="Mardanov A.V."/>
            <person name="Dedysh S.N."/>
        </authorList>
    </citation>
    <scope>NUCLEOTIDE SEQUENCE [LARGE SCALE GENOMIC DNA]</scope>
    <source>
        <strain evidence="3">SP5</strain>
    </source>
</reference>
<keyword evidence="2" id="KW-0378">Hydrolase</keyword>
<dbReference type="Gene3D" id="3.90.230.10">
    <property type="entry name" value="Creatinase/methionine aminopeptidase superfamily"/>
    <property type="match status" value="1"/>
</dbReference>
<dbReference type="GO" id="GO:0004177">
    <property type="term" value="F:aminopeptidase activity"/>
    <property type="evidence" value="ECO:0007669"/>
    <property type="project" value="UniProtKB-KW"/>
</dbReference>
<proteinExistence type="predicted"/>
<evidence type="ECO:0000313" key="3">
    <source>
        <dbReference type="Proteomes" id="UP000214646"/>
    </source>
</evidence>
<evidence type="ECO:0000259" key="1">
    <source>
        <dbReference type="Pfam" id="PF00557"/>
    </source>
</evidence>
<protein>
    <submittedName>
        <fullName evidence="2">Aminopeptidase YpdF (MP-, MA-, MS-, AP-, NP-specific)</fullName>
    </submittedName>
</protein>
<dbReference type="EMBL" id="NIDE01000020">
    <property type="protein sequence ID" value="OWK34579.1"/>
    <property type="molecule type" value="Genomic_DNA"/>
</dbReference>
<dbReference type="Pfam" id="PF00557">
    <property type="entry name" value="Peptidase_M24"/>
    <property type="match status" value="1"/>
</dbReference>
<keyword evidence="2" id="KW-0031">Aminopeptidase</keyword>
<dbReference type="AlphaFoldDB" id="A0A225DBQ2"/>
<accession>A0A225DBQ2</accession>
<sequence>MLTADGCKGRRQALLARLQHGGPLLLGDPLNLRYFANFYADPFSLGADYGGLLLIAPDGRTTLFHDHRAPKSVEFSLVDERIPLMWYDGKSPGRGPRRLILREAIDRAATGGRVHDQVTDPLAPALWEAVTEMRRVKAADELSVLNASMRATEAGHAWARANVRPGMTELEVYTGMFQACTLAAGQANIVYGDFAVSPGSKKRGGAPTSHVIAAGETLILDYSVVIQGYRSDFTNTLVVGAEPTNGQRRLFDLSVAAMAAGEQKLKAGAACLDVYRAVRGVFEAAGVADNFPHHAGHGIGLSHPEAPFFVEKATETLVAGDVVTLEPGLYVDNVGGVRIENNYLITGTGFEKLSHHTISLG</sequence>
<dbReference type="Proteomes" id="UP000214646">
    <property type="component" value="Unassembled WGS sequence"/>
</dbReference>
<comment type="caution">
    <text evidence="2">The sequence shown here is derived from an EMBL/GenBank/DDBJ whole genome shotgun (WGS) entry which is preliminary data.</text>
</comment>
<dbReference type="InterPro" id="IPR000994">
    <property type="entry name" value="Pept_M24"/>
</dbReference>
<dbReference type="InterPro" id="IPR050659">
    <property type="entry name" value="Peptidase_M24B"/>
</dbReference>
<dbReference type="CDD" id="cd01066">
    <property type="entry name" value="APP_MetAP"/>
    <property type="match status" value="1"/>
</dbReference>
<evidence type="ECO:0000313" key="2">
    <source>
        <dbReference type="EMBL" id="OWK34579.1"/>
    </source>
</evidence>
<organism evidence="2 3">
    <name type="scientific">Fimbriiglobus ruber</name>
    <dbReference type="NCBI Taxonomy" id="1908690"/>
    <lineage>
        <taxon>Bacteria</taxon>
        <taxon>Pseudomonadati</taxon>
        <taxon>Planctomycetota</taxon>
        <taxon>Planctomycetia</taxon>
        <taxon>Gemmatales</taxon>
        <taxon>Gemmataceae</taxon>
        <taxon>Fimbriiglobus</taxon>
    </lineage>
</organism>
<dbReference type="SUPFAM" id="SSF55920">
    <property type="entry name" value="Creatinase/aminopeptidase"/>
    <property type="match status" value="1"/>
</dbReference>
<gene>
    <name evidence="2" type="ORF">FRUB_10550</name>
</gene>
<dbReference type="PANTHER" id="PTHR46112:SF2">
    <property type="entry name" value="XAA-PRO AMINOPEPTIDASE P-RELATED"/>
    <property type="match status" value="1"/>
</dbReference>
<keyword evidence="3" id="KW-1185">Reference proteome</keyword>
<feature type="domain" description="Peptidase M24" evidence="1">
    <location>
        <begin position="146"/>
        <end position="346"/>
    </location>
</feature>
<dbReference type="RefSeq" id="WP_088260836.1">
    <property type="nucleotide sequence ID" value="NZ_NIDE01000020.1"/>
</dbReference>
<keyword evidence="2" id="KW-0645">Protease</keyword>
<dbReference type="InterPro" id="IPR036005">
    <property type="entry name" value="Creatinase/aminopeptidase-like"/>
</dbReference>